<keyword evidence="3 8" id="KW-1134">Transmembrane beta strand</keyword>
<dbReference type="Gene3D" id="2.40.170.20">
    <property type="entry name" value="TonB-dependent receptor, beta-barrel domain"/>
    <property type="match status" value="1"/>
</dbReference>
<organism evidence="12 13">
    <name type="scientific">Sphingomonas mucosissima</name>
    <dbReference type="NCBI Taxonomy" id="370959"/>
    <lineage>
        <taxon>Bacteria</taxon>
        <taxon>Pseudomonadati</taxon>
        <taxon>Pseudomonadota</taxon>
        <taxon>Alphaproteobacteria</taxon>
        <taxon>Sphingomonadales</taxon>
        <taxon>Sphingomonadaceae</taxon>
        <taxon>Sphingomonas</taxon>
    </lineage>
</organism>
<keyword evidence="2 8" id="KW-0813">Transport</keyword>
<dbReference type="Proteomes" id="UP000197783">
    <property type="component" value="Unassembled WGS sequence"/>
</dbReference>
<dbReference type="InterPro" id="IPR037066">
    <property type="entry name" value="Plug_dom_sf"/>
</dbReference>
<keyword evidence="13" id="KW-1185">Reference proteome</keyword>
<dbReference type="EMBL" id="NBBJ01000008">
    <property type="protein sequence ID" value="OWK27853.1"/>
    <property type="molecule type" value="Genomic_DNA"/>
</dbReference>
<comment type="subcellular location">
    <subcellularLocation>
        <location evidence="1 8">Cell outer membrane</location>
        <topology evidence="1 8">Multi-pass membrane protein</topology>
    </subcellularLocation>
</comment>
<feature type="domain" description="TonB-dependent receptor-like beta-barrel" evidence="10">
    <location>
        <begin position="210"/>
        <end position="647"/>
    </location>
</feature>
<evidence type="ECO:0000256" key="8">
    <source>
        <dbReference type="PROSITE-ProRule" id="PRU01360"/>
    </source>
</evidence>
<dbReference type="PANTHER" id="PTHR30069">
    <property type="entry name" value="TONB-DEPENDENT OUTER MEMBRANE RECEPTOR"/>
    <property type="match status" value="1"/>
</dbReference>
<dbReference type="AlphaFoldDB" id="A0A245ZDR9"/>
<evidence type="ECO:0000256" key="1">
    <source>
        <dbReference type="ARBA" id="ARBA00004571"/>
    </source>
</evidence>
<proteinExistence type="inferred from homology"/>
<feature type="domain" description="TonB-dependent receptor plug" evidence="11">
    <location>
        <begin position="52"/>
        <end position="161"/>
    </location>
</feature>
<evidence type="ECO:0000259" key="10">
    <source>
        <dbReference type="Pfam" id="PF00593"/>
    </source>
</evidence>
<reference evidence="12 13" key="1">
    <citation type="submission" date="2017-03" db="EMBL/GenBank/DDBJ databases">
        <title>Genome sequence of Sphingomonas mucosissima DSM 17494.</title>
        <authorList>
            <person name="Poehlein A."/>
            <person name="Wuebbeler J.H."/>
            <person name="Steinbuechel A."/>
            <person name="Daniel R."/>
        </authorList>
    </citation>
    <scope>NUCLEOTIDE SEQUENCE [LARGE SCALE GENOMIC DNA]</scope>
    <source>
        <strain evidence="12 13">DSM 17494</strain>
    </source>
</reference>
<dbReference type="PROSITE" id="PS52016">
    <property type="entry name" value="TONB_DEPENDENT_REC_3"/>
    <property type="match status" value="1"/>
</dbReference>
<gene>
    <name evidence="12" type="primary">cirA_11</name>
    <name evidence="12" type="ORF">SPMU_32860</name>
</gene>
<evidence type="ECO:0000256" key="7">
    <source>
        <dbReference type="ARBA" id="ARBA00023237"/>
    </source>
</evidence>
<dbReference type="RefSeq" id="WP_088335349.1">
    <property type="nucleotide sequence ID" value="NZ_NBBJ01000008.1"/>
</dbReference>
<dbReference type="Pfam" id="PF07715">
    <property type="entry name" value="Plug"/>
    <property type="match status" value="1"/>
</dbReference>
<dbReference type="SUPFAM" id="SSF56935">
    <property type="entry name" value="Porins"/>
    <property type="match status" value="1"/>
</dbReference>
<accession>A0A245ZDR9</accession>
<dbReference type="OrthoDB" id="9760333at2"/>
<dbReference type="PANTHER" id="PTHR30069:SF37">
    <property type="entry name" value="FERRIC VIBRIOBACTIN RECEPTOR VIUA"/>
    <property type="match status" value="1"/>
</dbReference>
<keyword evidence="6 8" id="KW-0472">Membrane</keyword>
<dbReference type="GO" id="GO:0044718">
    <property type="term" value="P:siderophore transmembrane transport"/>
    <property type="evidence" value="ECO:0007669"/>
    <property type="project" value="TreeGrafter"/>
</dbReference>
<dbReference type="CDD" id="cd01347">
    <property type="entry name" value="ligand_gated_channel"/>
    <property type="match status" value="1"/>
</dbReference>
<name>A0A245ZDR9_9SPHN</name>
<keyword evidence="4 8" id="KW-0812">Transmembrane</keyword>
<dbReference type="InterPro" id="IPR036942">
    <property type="entry name" value="Beta-barrel_TonB_sf"/>
</dbReference>
<evidence type="ECO:0000256" key="2">
    <source>
        <dbReference type="ARBA" id="ARBA00022448"/>
    </source>
</evidence>
<dbReference type="InterPro" id="IPR012910">
    <property type="entry name" value="Plug_dom"/>
</dbReference>
<dbReference type="InterPro" id="IPR000531">
    <property type="entry name" value="Beta-barrel_TonB"/>
</dbReference>
<evidence type="ECO:0000256" key="3">
    <source>
        <dbReference type="ARBA" id="ARBA00022452"/>
    </source>
</evidence>
<evidence type="ECO:0000256" key="6">
    <source>
        <dbReference type="ARBA" id="ARBA00023136"/>
    </source>
</evidence>
<dbReference type="Gene3D" id="2.170.130.10">
    <property type="entry name" value="TonB-dependent receptor, plug domain"/>
    <property type="match status" value="1"/>
</dbReference>
<dbReference type="Pfam" id="PF00593">
    <property type="entry name" value="TonB_dep_Rec_b-barrel"/>
    <property type="match status" value="1"/>
</dbReference>
<protein>
    <submittedName>
        <fullName evidence="12">Colicin I receptor</fullName>
    </submittedName>
</protein>
<evidence type="ECO:0000256" key="9">
    <source>
        <dbReference type="RuleBase" id="RU003357"/>
    </source>
</evidence>
<evidence type="ECO:0000313" key="12">
    <source>
        <dbReference type="EMBL" id="OWK27853.1"/>
    </source>
</evidence>
<keyword evidence="12" id="KW-0675">Receptor</keyword>
<keyword evidence="7 8" id="KW-0998">Cell outer membrane</keyword>
<evidence type="ECO:0000259" key="11">
    <source>
        <dbReference type="Pfam" id="PF07715"/>
    </source>
</evidence>
<dbReference type="InterPro" id="IPR039426">
    <property type="entry name" value="TonB-dep_rcpt-like"/>
</dbReference>
<dbReference type="GO" id="GO:0009279">
    <property type="term" value="C:cell outer membrane"/>
    <property type="evidence" value="ECO:0007669"/>
    <property type="project" value="UniProtKB-SubCell"/>
</dbReference>
<evidence type="ECO:0000313" key="13">
    <source>
        <dbReference type="Proteomes" id="UP000197783"/>
    </source>
</evidence>
<sequence length="679" mass="74968">MMLPGLAPAEAKNLPASDAASIGDDPGSLLDMSLEDLLSLESTSVAKKRQRVQDSAAAVYVITQEDIRRSAASSIPELLRQVPGVEVGVQQNGGYAISIRGFNSRLANSLLVMVDGRSIYVSTLSGTFWDQLMIPLGDLERIEVVRGPGATLWGANAVNGVINIITKHSAATLGASADARVSTRRQEASLSWGDRLTETLSYRLHANWRREKGPQYADGSDLARRWIGKDAGLRVDWEPDTANAVTLQGGYGDGRFDAPFNFISADYLEPGYVQVQTENDFNAWNVLGRWTHQSSKNLDLSLQATFDQVGRSEFDGLRLHWQQAAIDAGLRWKASDRHELNMGVGTRIMRDTLSGCSVFYCPSRPKNTDRWVSGYIQDDITLVPDRLRLTIGTKVEDNNFTGFEIQPSARLFFRASPSVALWGGVSRAVRTPSRFERDAVMSITVMLPGEPQNPFPLPLYGRYYGQPTRAAEELLAWEAGTRVQLPHGWALDVAGYYNDYQKIGAVRLLGTAPIFVAPYPVPVGIQVDGQMQGLAKTHTWGAEAVLTGRLSPWWKVEATWSHFDYSVEDDPLTGQPHNLIFPLEGSPRNQLGMRNSMDFGERASLDTQLRYVSSVAGGMIPAYVGGDVRLTYRPFEGVELSMVGENLFGKRRAEFTQPYIQAPIAYVPRSVSIQARARF</sequence>
<evidence type="ECO:0000256" key="4">
    <source>
        <dbReference type="ARBA" id="ARBA00022692"/>
    </source>
</evidence>
<evidence type="ECO:0000256" key="5">
    <source>
        <dbReference type="ARBA" id="ARBA00023077"/>
    </source>
</evidence>
<dbReference type="GO" id="GO:0015344">
    <property type="term" value="F:siderophore uptake transmembrane transporter activity"/>
    <property type="evidence" value="ECO:0007669"/>
    <property type="project" value="TreeGrafter"/>
</dbReference>
<keyword evidence="5 9" id="KW-0798">TonB box</keyword>
<comment type="similarity">
    <text evidence="8 9">Belongs to the TonB-dependent receptor family.</text>
</comment>
<comment type="caution">
    <text evidence="12">The sequence shown here is derived from an EMBL/GenBank/DDBJ whole genome shotgun (WGS) entry which is preliminary data.</text>
</comment>